<dbReference type="SMART" id="SM00345">
    <property type="entry name" value="HTH_GNTR"/>
    <property type="match status" value="1"/>
</dbReference>
<dbReference type="InterPro" id="IPR008920">
    <property type="entry name" value="TF_FadR/GntR_C"/>
</dbReference>
<dbReference type="InterPro" id="IPR036390">
    <property type="entry name" value="WH_DNA-bd_sf"/>
</dbReference>
<accession>A0ABW2SJN1</accession>
<keyword evidence="2" id="KW-0238">DNA-binding</keyword>
<evidence type="ECO:0000256" key="2">
    <source>
        <dbReference type="ARBA" id="ARBA00023125"/>
    </source>
</evidence>
<dbReference type="SUPFAM" id="SSF46785">
    <property type="entry name" value="Winged helix' DNA-binding domain"/>
    <property type="match status" value="1"/>
</dbReference>
<evidence type="ECO:0000313" key="5">
    <source>
        <dbReference type="EMBL" id="MFC7580317.1"/>
    </source>
</evidence>
<dbReference type="PANTHER" id="PTHR43537">
    <property type="entry name" value="TRANSCRIPTIONAL REGULATOR, GNTR FAMILY"/>
    <property type="match status" value="1"/>
</dbReference>
<dbReference type="SMART" id="SM00895">
    <property type="entry name" value="FCD"/>
    <property type="match status" value="1"/>
</dbReference>
<protein>
    <submittedName>
        <fullName evidence="5">GntR family transcriptional regulator</fullName>
    </submittedName>
</protein>
<dbReference type="Pfam" id="PF07729">
    <property type="entry name" value="FCD"/>
    <property type="match status" value="1"/>
</dbReference>
<dbReference type="RefSeq" id="WP_380972206.1">
    <property type="nucleotide sequence ID" value="NZ_JBHTEF010000001.1"/>
</dbReference>
<evidence type="ECO:0000313" key="6">
    <source>
        <dbReference type="Proteomes" id="UP001596527"/>
    </source>
</evidence>
<dbReference type="PROSITE" id="PS50949">
    <property type="entry name" value="HTH_GNTR"/>
    <property type="match status" value="1"/>
</dbReference>
<dbReference type="Gene3D" id="1.20.120.530">
    <property type="entry name" value="GntR ligand-binding domain-like"/>
    <property type="match status" value="1"/>
</dbReference>
<sequence>MVGLVHDHLRLDVLEGRLRPGDQLAVPRIARELGVSRGSAREAVLQLVGEGLAQEHPRRGVVVAAIGRAEAQGIHQAREALEGYAARLCAQVGDPGLLPRLRDVLDEQEQAITRDDGAGCSRTDGRFHSLIAEHCGNAELRTLIERLRDRMRIALVRVADIPAHRSRGHGELLDVAAAIEVQDRVEAEAAMRRHIGRTSSLLEALDDV</sequence>
<keyword evidence="1" id="KW-0805">Transcription regulation</keyword>
<dbReference type="Pfam" id="PF00392">
    <property type="entry name" value="GntR"/>
    <property type="match status" value="1"/>
</dbReference>
<gene>
    <name evidence="5" type="ORF">ACFQWG_03640</name>
</gene>
<name>A0ABW2SJN1_9ACTO</name>
<dbReference type="InterPro" id="IPR011711">
    <property type="entry name" value="GntR_C"/>
</dbReference>
<dbReference type="InterPro" id="IPR036388">
    <property type="entry name" value="WH-like_DNA-bd_sf"/>
</dbReference>
<evidence type="ECO:0000256" key="1">
    <source>
        <dbReference type="ARBA" id="ARBA00023015"/>
    </source>
</evidence>
<proteinExistence type="predicted"/>
<keyword evidence="6" id="KW-1185">Reference proteome</keyword>
<organism evidence="5 6">
    <name type="scientific">Schaalia naturae</name>
    <dbReference type="NCBI Taxonomy" id="635203"/>
    <lineage>
        <taxon>Bacteria</taxon>
        <taxon>Bacillati</taxon>
        <taxon>Actinomycetota</taxon>
        <taxon>Actinomycetes</taxon>
        <taxon>Actinomycetales</taxon>
        <taxon>Actinomycetaceae</taxon>
        <taxon>Schaalia</taxon>
    </lineage>
</organism>
<comment type="caution">
    <text evidence="5">The sequence shown here is derived from an EMBL/GenBank/DDBJ whole genome shotgun (WGS) entry which is preliminary data.</text>
</comment>
<dbReference type="Gene3D" id="1.10.10.10">
    <property type="entry name" value="Winged helix-like DNA-binding domain superfamily/Winged helix DNA-binding domain"/>
    <property type="match status" value="1"/>
</dbReference>
<dbReference type="PANTHER" id="PTHR43537:SF24">
    <property type="entry name" value="GLUCONATE OPERON TRANSCRIPTIONAL REPRESSOR"/>
    <property type="match status" value="1"/>
</dbReference>
<keyword evidence="3" id="KW-0804">Transcription</keyword>
<dbReference type="Proteomes" id="UP001596527">
    <property type="component" value="Unassembled WGS sequence"/>
</dbReference>
<evidence type="ECO:0000259" key="4">
    <source>
        <dbReference type="PROSITE" id="PS50949"/>
    </source>
</evidence>
<evidence type="ECO:0000256" key="3">
    <source>
        <dbReference type="ARBA" id="ARBA00023163"/>
    </source>
</evidence>
<dbReference type="InterPro" id="IPR000524">
    <property type="entry name" value="Tscrpt_reg_HTH_GntR"/>
</dbReference>
<dbReference type="SUPFAM" id="SSF48008">
    <property type="entry name" value="GntR ligand-binding domain-like"/>
    <property type="match status" value="1"/>
</dbReference>
<feature type="domain" description="HTH gntR-type" evidence="4">
    <location>
        <begin position="1"/>
        <end position="66"/>
    </location>
</feature>
<reference evidence="6" key="1">
    <citation type="journal article" date="2019" name="Int. J. Syst. Evol. Microbiol.">
        <title>The Global Catalogue of Microorganisms (GCM) 10K type strain sequencing project: providing services to taxonomists for standard genome sequencing and annotation.</title>
        <authorList>
            <consortium name="The Broad Institute Genomics Platform"/>
            <consortium name="The Broad Institute Genome Sequencing Center for Infectious Disease"/>
            <person name="Wu L."/>
            <person name="Ma J."/>
        </authorList>
    </citation>
    <scope>NUCLEOTIDE SEQUENCE [LARGE SCALE GENOMIC DNA]</scope>
    <source>
        <strain evidence="6">CCUG 56698</strain>
    </source>
</reference>
<dbReference type="EMBL" id="JBHTEF010000001">
    <property type="protein sequence ID" value="MFC7580317.1"/>
    <property type="molecule type" value="Genomic_DNA"/>
</dbReference>